<dbReference type="PANTHER" id="PTHR13091">
    <property type="entry name" value="AMPLIFIED IN BREAST CANCER 2-RELATED"/>
    <property type="match status" value="1"/>
</dbReference>
<organism evidence="5 6">
    <name type="scientific">Romanomermis culicivorax</name>
    <name type="common">Nematode worm</name>
    <dbReference type="NCBI Taxonomy" id="13658"/>
    <lineage>
        <taxon>Eukaryota</taxon>
        <taxon>Metazoa</taxon>
        <taxon>Ecdysozoa</taxon>
        <taxon>Nematoda</taxon>
        <taxon>Enoplea</taxon>
        <taxon>Dorylaimia</taxon>
        <taxon>Mermithida</taxon>
        <taxon>Mermithoidea</taxon>
        <taxon>Mermithidae</taxon>
        <taxon>Romanomermis</taxon>
    </lineage>
</organism>
<accession>A0A915K0L2</accession>
<evidence type="ECO:0000313" key="6">
    <source>
        <dbReference type="WBParaSite" id="nRc.2.0.1.t31849-RA"/>
    </source>
</evidence>
<proteinExistence type="inferred from homology"/>
<evidence type="ECO:0000313" key="5">
    <source>
        <dbReference type="Proteomes" id="UP000887565"/>
    </source>
</evidence>
<comment type="similarity">
    <text evidence="1 4">Belongs to the SMG8 family.</text>
</comment>
<name>A0A915K0L2_ROMCU</name>
<dbReference type="Pfam" id="PF10220">
    <property type="entry name" value="Smg8_Smg9"/>
    <property type="match status" value="1"/>
</dbReference>
<dbReference type="WBParaSite" id="nRc.2.0.1.t31849-RA">
    <property type="protein sequence ID" value="nRc.2.0.1.t31849-RA"/>
    <property type="gene ID" value="nRc.2.0.1.g31849"/>
</dbReference>
<evidence type="ECO:0000256" key="3">
    <source>
        <dbReference type="ARBA" id="ARBA00029509"/>
    </source>
</evidence>
<protein>
    <recommendedName>
        <fullName evidence="3 4">Nonsense-mediated mRNA decay factor SMG8</fullName>
    </recommendedName>
</protein>
<evidence type="ECO:0000256" key="1">
    <source>
        <dbReference type="ARBA" id="ARBA00006443"/>
    </source>
</evidence>
<sequence length="301" mass="34896">MAEEISTFLKQALDELSIHRENKVCVISIVSKSALGENLSKVALLNQLVEKQMFTSYASMKKFDNCSIEVFFDADNQCIFLNFQSPYELNSFEFRRAESENYHQWWMDKEKQVVAHLLYLFSISQIVLFLQPTCRFDLSYLRLFRNLNYLREKCLTSVQDILSDITSVPKGWSKEGRAGCPRVLFLFSRPPSFMKPDGTVETRKGSYKKLAACLEDQIFRLFRKSRIVTNNSSISICSLPSKQSFCYIFGPNEEPKEFGREILSNLSCSDDKKNEYEDYGFKNFFFDHVDLAFSSGFDDNA</sequence>
<dbReference type="InterPro" id="IPR019354">
    <property type="entry name" value="SMG8-like"/>
</dbReference>
<comment type="function">
    <text evidence="4">Involved in nonsense-mediated decay (NMD) of mRNAs containing premature stop codons.</text>
</comment>
<evidence type="ECO:0000256" key="4">
    <source>
        <dbReference type="RuleBase" id="RU367133"/>
    </source>
</evidence>
<keyword evidence="5" id="KW-1185">Reference proteome</keyword>
<evidence type="ECO:0000256" key="2">
    <source>
        <dbReference type="ARBA" id="ARBA00023161"/>
    </source>
</evidence>
<dbReference type="Proteomes" id="UP000887565">
    <property type="component" value="Unplaced"/>
</dbReference>
<dbReference type="PANTHER" id="PTHR13091:SF0">
    <property type="entry name" value="NONSENSE-MEDIATED MRNA DECAY FACTOR SMG8"/>
    <property type="match status" value="1"/>
</dbReference>
<dbReference type="AlphaFoldDB" id="A0A915K0L2"/>
<keyword evidence="2 4" id="KW-0866">Nonsense-mediated mRNA decay</keyword>
<dbReference type="GO" id="GO:0000184">
    <property type="term" value="P:nuclear-transcribed mRNA catabolic process, nonsense-mediated decay"/>
    <property type="evidence" value="ECO:0007669"/>
    <property type="project" value="UniProtKB-UniRule"/>
</dbReference>
<dbReference type="OMA" id="IHRENKV"/>
<reference evidence="6" key="1">
    <citation type="submission" date="2022-11" db="UniProtKB">
        <authorList>
            <consortium name="WormBaseParasite"/>
        </authorList>
    </citation>
    <scope>IDENTIFICATION</scope>
</reference>